<evidence type="ECO:0000313" key="1">
    <source>
        <dbReference type="EMBL" id="GAI50612.1"/>
    </source>
</evidence>
<protein>
    <submittedName>
        <fullName evidence="1">Uncharacterized protein</fullName>
    </submittedName>
</protein>
<reference evidence="1" key="1">
    <citation type="journal article" date="2014" name="Front. Microbiol.">
        <title>High frequency of phylogenetically diverse reductive dehalogenase-homologous genes in deep subseafloor sedimentary metagenomes.</title>
        <authorList>
            <person name="Kawai M."/>
            <person name="Futagami T."/>
            <person name="Toyoda A."/>
            <person name="Takaki Y."/>
            <person name="Nishi S."/>
            <person name="Hori S."/>
            <person name="Arai W."/>
            <person name="Tsubouchi T."/>
            <person name="Morono Y."/>
            <person name="Uchiyama I."/>
            <person name="Ito T."/>
            <person name="Fujiyama A."/>
            <person name="Inagaki F."/>
            <person name="Takami H."/>
        </authorList>
    </citation>
    <scope>NUCLEOTIDE SEQUENCE</scope>
    <source>
        <strain evidence="1">Expedition CK06-06</strain>
    </source>
</reference>
<dbReference type="AlphaFoldDB" id="X1P2T1"/>
<gene>
    <name evidence="1" type="ORF">S06H3_61202</name>
</gene>
<organism evidence="1">
    <name type="scientific">marine sediment metagenome</name>
    <dbReference type="NCBI Taxonomy" id="412755"/>
    <lineage>
        <taxon>unclassified sequences</taxon>
        <taxon>metagenomes</taxon>
        <taxon>ecological metagenomes</taxon>
    </lineage>
</organism>
<dbReference type="EMBL" id="BARV01040080">
    <property type="protein sequence ID" value="GAI50612.1"/>
    <property type="molecule type" value="Genomic_DNA"/>
</dbReference>
<proteinExistence type="predicted"/>
<feature type="non-terminal residue" evidence="1">
    <location>
        <position position="1"/>
    </location>
</feature>
<comment type="caution">
    <text evidence="1">The sequence shown here is derived from an EMBL/GenBank/DDBJ whole genome shotgun (WGS) entry which is preliminary data.</text>
</comment>
<name>X1P2T1_9ZZZZ</name>
<sequence>IEPTVFRSLYITDECIYIKCPEKNIQKIRVEIVK</sequence>
<accession>X1P2T1</accession>